<comment type="similarity">
    <text evidence="2">Belongs to the dynein heavy chain family.</text>
</comment>
<dbReference type="Pfam" id="PF08385">
    <property type="entry name" value="DHC_N1"/>
    <property type="match status" value="1"/>
</dbReference>
<feature type="coiled-coil region" evidence="16">
    <location>
        <begin position="3620"/>
        <end position="3647"/>
    </location>
</feature>
<comment type="caution">
    <text evidence="18">The sequence shown here is derived from an EMBL/GenBank/DDBJ whole genome shotgun (WGS) entry which is preliminary data.</text>
</comment>
<dbReference type="Pfam" id="PF12774">
    <property type="entry name" value="AAA_6"/>
    <property type="match status" value="1"/>
</dbReference>
<dbReference type="FunFam" id="3.10.490.20:FF:000010">
    <property type="entry name" value="Dynein heavy chain, putative"/>
    <property type="match status" value="1"/>
</dbReference>
<keyword evidence="15" id="KW-0966">Cell projection</keyword>
<evidence type="ECO:0000313" key="19">
    <source>
        <dbReference type="Proteomes" id="UP000007264"/>
    </source>
</evidence>
<dbReference type="InterPro" id="IPR024317">
    <property type="entry name" value="Dynein_heavy_chain_D4_dom"/>
</dbReference>
<dbReference type="GO" id="GO:0051959">
    <property type="term" value="F:dynein light intermediate chain binding"/>
    <property type="evidence" value="ECO:0007669"/>
    <property type="project" value="InterPro"/>
</dbReference>
<dbReference type="InterPro" id="IPR013602">
    <property type="entry name" value="Dynein_heavy_linker"/>
</dbReference>
<dbReference type="Pfam" id="PF08393">
    <property type="entry name" value="DHC_N2"/>
    <property type="match status" value="1"/>
</dbReference>
<dbReference type="InterPro" id="IPR026983">
    <property type="entry name" value="DHC"/>
</dbReference>
<dbReference type="FunFam" id="3.40.50.300:FF:000063">
    <property type="entry name" value="dynein heavy chain 6, axonemal"/>
    <property type="match status" value="1"/>
</dbReference>
<dbReference type="Gene3D" id="3.40.50.300">
    <property type="entry name" value="P-loop containing nucleotide triphosphate hydrolases"/>
    <property type="match status" value="5"/>
</dbReference>
<dbReference type="FunFam" id="1.10.8.1220:FF:000001">
    <property type="entry name" value="Dynein axonemal heavy chain 5"/>
    <property type="match status" value="1"/>
</dbReference>
<keyword evidence="6" id="KW-0547">Nucleotide-binding</keyword>
<keyword evidence="3" id="KW-0963">Cytoplasm</keyword>
<gene>
    <name evidence="18" type="ORF">COCSUDRAFT_12377</name>
</gene>
<dbReference type="FunFam" id="1.10.8.710:FF:000003">
    <property type="entry name" value="Dynein axonemal heavy chain 5"/>
    <property type="match status" value="1"/>
</dbReference>
<name>I0Z6L9_COCSC</name>
<evidence type="ECO:0000256" key="12">
    <source>
        <dbReference type="ARBA" id="ARBA00023069"/>
    </source>
</evidence>
<evidence type="ECO:0000256" key="1">
    <source>
        <dbReference type="ARBA" id="ARBA00004611"/>
    </source>
</evidence>
<dbReference type="Gene3D" id="1.10.8.720">
    <property type="entry name" value="Region D6 of dynein motor"/>
    <property type="match status" value="1"/>
</dbReference>
<evidence type="ECO:0000256" key="13">
    <source>
        <dbReference type="ARBA" id="ARBA00023175"/>
    </source>
</evidence>
<evidence type="ECO:0000313" key="18">
    <source>
        <dbReference type="EMBL" id="EIE26288.1"/>
    </source>
</evidence>
<comment type="subcellular location">
    <subcellularLocation>
        <location evidence="1">Cytoplasm</location>
        <location evidence="1">Cytoskeleton</location>
        <location evidence="1">Flagellum axoneme</location>
    </subcellularLocation>
</comment>
<dbReference type="InterPro" id="IPR013594">
    <property type="entry name" value="Dynein_heavy_tail"/>
</dbReference>
<dbReference type="Pfam" id="PF17857">
    <property type="entry name" value="AAA_lid_1"/>
    <property type="match status" value="1"/>
</dbReference>
<dbReference type="InterPro" id="IPR004273">
    <property type="entry name" value="Dynein_heavy_D6_P-loop"/>
</dbReference>
<dbReference type="FunFam" id="3.20.180.20:FF:000001">
    <property type="entry name" value="Dynein axonemal heavy chain 5"/>
    <property type="match status" value="1"/>
</dbReference>
<dbReference type="KEGG" id="csl:COCSUDRAFT_12377"/>
<dbReference type="InterPro" id="IPR041658">
    <property type="entry name" value="AAA_lid_11"/>
</dbReference>
<keyword evidence="4" id="KW-0493">Microtubule</keyword>
<dbReference type="InterPro" id="IPR056759">
    <property type="entry name" value="DYH2-5-8_CC"/>
</dbReference>
<protein>
    <submittedName>
        <fullName evidence="18">Gamma heavy chain subunit of outer-arm dynein</fullName>
    </submittedName>
</protein>
<proteinExistence type="inferred from homology"/>
<dbReference type="Pfam" id="PF12777">
    <property type="entry name" value="MT"/>
    <property type="match status" value="1"/>
</dbReference>
<dbReference type="FunFam" id="1.20.140.100:FF:000003">
    <property type="entry name" value="Dynein, axonemal, heavy chain 5"/>
    <property type="match status" value="1"/>
</dbReference>
<dbReference type="OrthoDB" id="509888at2759"/>
<evidence type="ECO:0000256" key="15">
    <source>
        <dbReference type="ARBA" id="ARBA00023273"/>
    </source>
</evidence>
<reference evidence="18 19" key="1">
    <citation type="journal article" date="2012" name="Genome Biol.">
        <title>The genome of the polar eukaryotic microalga coccomyxa subellipsoidea reveals traits of cold adaptation.</title>
        <authorList>
            <person name="Blanc G."/>
            <person name="Agarkova I."/>
            <person name="Grimwood J."/>
            <person name="Kuo A."/>
            <person name="Brueggeman A."/>
            <person name="Dunigan D."/>
            <person name="Gurnon J."/>
            <person name="Ladunga I."/>
            <person name="Lindquist E."/>
            <person name="Lucas S."/>
            <person name="Pangilinan J."/>
            <person name="Proschold T."/>
            <person name="Salamov A."/>
            <person name="Schmutz J."/>
            <person name="Weeks D."/>
            <person name="Yamada T."/>
            <person name="Claverie J.M."/>
            <person name="Grigoriev I."/>
            <person name="Van Etten J."/>
            <person name="Lomsadze A."/>
            <person name="Borodovsky M."/>
        </authorList>
    </citation>
    <scope>NUCLEOTIDE SEQUENCE [LARGE SCALE GENOMIC DNA]</scope>
    <source>
        <strain evidence="18 19">C-169</strain>
    </source>
</reference>
<dbReference type="Pfam" id="PF12775">
    <property type="entry name" value="AAA_7"/>
    <property type="match status" value="1"/>
</dbReference>
<evidence type="ECO:0000256" key="2">
    <source>
        <dbReference type="ARBA" id="ARBA00008887"/>
    </source>
</evidence>
<dbReference type="InterPro" id="IPR042228">
    <property type="entry name" value="Dynein_linker_3"/>
</dbReference>
<dbReference type="GO" id="GO:0005874">
    <property type="term" value="C:microtubule"/>
    <property type="evidence" value="ECO:0007669"/>
    <property type="project" value="UniProtKB-KW"/>
</dbReference>
<dbReference type="SUPFAM" id="SSF52540">
    <property type="entry name" value="P-loop containing nucleoside triphosphate hydrolases"/>
    <property type="match status" value="4"/>
</dbReference>
<dbReference type="GO" id="GO:0008569">
    <property type="term" value="F:minus-end-directed microtubule motor activity"/>
    <property type="evidence" value="ECO:0007669"/>
    <property type="project" value="InterPro"/>
</dbReference>
<dbReference type="Pfam" id="PF17852">
    <property type="entry name" value="Dynein_AAA_lid"/>
    <property type="match status" value="1"/>
</dbReference>
<evidence type="ECO:0000256" key="4">
    <source>
        <dbReference type="ARBA" id="ARBA00022701"/>
    </source>
</evidence>
<keyword evidence="12" id="KW-0969">Cilium</keyword>
<dbReference type="Gene3D" id="1.10.8.1220">
    <property type="match status" value="1"/>
</dbReference>
<dbReference type="InterPro" id="IPR043160">
    <property type="entry name" value="Dynein_C_barrel"/>
</dbReference>
<dbReference type="RefSeq" id="XP_005650832.1">
    <property type="nucleotide sequence ID" value="XM_005650775.1"/>
</dbReference>
<keyword evidence="11 16" id="KW-0175">Coiled coil</keyword>
<dbReference type="Gene3D" id="1.10.472.130">
    <property type="match status" value="1"/>
</dbReference>
<keyword evidence="5" id="KW-0677">Repeat</keyword>
<evidence type="ECO:0000256" key="7">
    <source>
        <dbReference type="ARBA" id="ARBA00022794"/>
    </source>
</evidence>
<dbReference type="GO" id="GO:0045505">
    <property type="term" value="F:dynein intermediate chain binding"/>
    <property type="evidence" value="ECO:0007669"/>
    <property type="project" value="InterPro"/>
</dbReference>
<dbReference type="Pfam" id="PF18198">
    <property type="entry name" value="AAA_lid_11"/>
    <property type="match status" value="1"/>
</dbReference>
<keyword evidence="14" id="KW-0206">Cytoskeleton</keyword>
<dbReference type="Gene3D" id="1.20.58.1120">
    <property type="match status" value="1"/>
</dbReference>
<keyword evidence="7" id="KW-0970">Cilium biogenesis/degradation</keyword>
<sequence>DDHDDLVFSQLAEAYGVPVDAAEKAILQRREAVSTFYEPEGPAALTWFYQTPTGKPVASPPQLFLGNPQAESLANKAVYFVRINTKGVSAESCEADIAVGEVPMGALESLRALMSELYLPVLREGGSWGRSSDKQTHTFLKMATQLTSTLTEAVATMAASVDLKEPDQALLEGLDTKPASLGRAAADDSLVAHVADVLMSWCASVDEALTQQQTAQHEGSQAGPRAELEQWRSRLAALTQLTERLRSRECRLAIGIAGAARCKAHKAWRDAEAKLTDAVNEARDNLKYLRALDASWEPIYQQSSLAAVHNCLPAVLANIYTMHTISRYYALPERLTAFLQSVTQQLIDCCRGFLGAAGKLWDQDKTALIAKLGAAVGLRDAYLDAYRLTKILTNLFQTWPLFWFEANEAAVFGQMDLFAKRCRKLIELFTIIHQFSELAKHTHIEGLQAIMRRFGEIVEEVRRKPYDLLDAQKNIFDRDFLEFNVHINDLEIALSTSSVLQGFVHASFEGIKSTEAALRLLRQFRSVLQRDSLKADLDAMYSVIFQRFAKDLEAVQGMYERGKRRPMLPRGTPPVTGHILWARQLLRRIEPPMAQFARNKELMAAKESRPIIQLYNRVARALVEYEIVWHASWLKGVDSALGGLSCTLICQDPSSGRHHVNFQRSLLELIREARSLGRLGIEVPEAARLALTQEHKFRAYYDRLCHLLLEHERVVSSVPAAALPLLEPQLAAMEARLRPGATVLTWASMNIDGYLHFAHQGLSQLEGLVTKVADVLHSRADSNLRAVQATRLVDLPPERTFAADEFASHQSGFTKRQTERLSIRNKEVERSVDEVIRLAEHSPCGDAEGVILPDSAKGAFRQHYSQRMHQAVLATTGDSLRALQRRVSGPVCNGVPAALFQVAVELSVPSVGLSPSPAAIQASIDTAAQQVLHCSKALRVWAGGQQAAESYGDLISRDADITQVVQALAGAVEASTAGVAAFLGGFDSFSFLWQRDIATEHAKFLTSNPKLEDFEGELKKYLAVERAVAEASPSYRAGTLMLDTSPLRASLKSEVAAWKAAFARNLHRKGAEDLRVFEAYLRETSAKLSDKVADLEDVRSVMLTIKEVNEREVDIDAHIAPIEDMYALLARYEVKLPAEELDSVSDLRQGWKRLRRRAKDAGEELHRLQQAGFQKKLAADVGSFVADARSFRIEWEANGPMLPGLDPMEAVDRLKKFQQPFEMRKRKWDSLASGEELFGLPVTLYPGLENTERELSMLNRLYLLYVTVITTIRGFGELLWTDVVAQMDTMNDTVLAFQAQAKKLPKAALREWQAFNDCKRTIDDFLEQLPLFKALASRAMRPRHWQEIMRATGTELDLSEDVFKLGHLLGANILARRDAVEDLASAALKEEAIEAKLAAIALDWGDMALTFQEYKSRGAVVLKPSETAELVEKLEDAQMALGSMATNRFAVPFREQVTTWLGKLGLIEQWLAVQNLWMYVEAVFSGGDIVKQLPLEAKRFQNIDKSFMKARFLLETQNVLAVCVSSDMLRSLLPTLLEQLELCQKSLSAYLETKRAEFPRFYFVSDPTLLEILSLGSDPPSVVPHFQSGLFDSLSNVTFDKADKGRILEMYSQQGEKVELEQPVEAKGMVEGWLQRLVDGMQGTMKAIIKRAHRNVIEMKLQDFIFSHPAQVALLGLQFQWTADTQASAALVAAKTDKTAMVKAARKADGLLREMVAITLKSDLSRIQRTNLETCITVHMHQKETSEDLVRKKVRDPTDFEWLKQCRFYWRDDRDTVIISICDVDFEYSFEYLGVKERLVITPLTDVCYVTLSQALGICQVWHFTGSQELSHACTLAQDLGNTLGKYVVVFNCSDQMDYKGMGKIYKGLAQSGLWGCFDEFNRIDLSVLSVCAQQARVYCVLSAIRERRKQFTFTDGSSVSLDPRVGFFITMNPGYAGRQELPENLKALFRGVTMMVPNRQIIMKVKLAACGYQENEVLAKKFHVLYGLCEQQLSKQPHYDFGLRNILSVLRTAGASKRANPDKSEVFLMMRTLRDMNMSKFVAEDVPLFTSLIEDLFPAQKADRAQFPDISAALKKVVAERGLQAHQSWLNKCIQLYETYLVRHGIMLVGPSGSGKTTIMECLAAALTELGTKTVLWRMNPKARTPAACCCFVAQAVTAPQMFGRMDAATGDWTDGIFAVLWRRAAKNKNQNTWIVLDGPVDAIWIENLNTVLTLANGDRILMTGQMKAFFEPENLNNASPATVSRAGIIYVSDSELGWQPIVASWLQASALFMLAMLLQPCFDRYVDRMLDFIRTNLKPVMHNEAACQVSTLLTLLEGSLAAGDPPADPPSPAAAAAHAERVFVFCLTWSLGGLLHERDRPAFDAELRRLAPADLMPPKGDEGDTMYEWMVREDGGGWRHWRDRVPQWIYPSEAERPNFAQMLIPTLDSVRYEHLLHLVYSVGKASLLVGGPGTAKTSIVNQFLLRFPPDEATSKTMTFSSLTTPAIFQTAVEGCVEKRQGRTYGPVGGKTMAIFVDDLSMPAVNEWGDQVTNEIVRQLLEQGGMYSLEKPIGDMRYIVDTRFVAAMNVPGGGKNDIPNRLKRQFAIFYVPPPSPVAVNTIFGALVQASPGRFDASRFSTDVVDVASKLVPATLALWGKVAAKLLPTPAKFHYLFNMRELSKVFQGLLLADRSRFDRSVAAAAGSFGGDVTTPAGYLAALWVHECGRVFGDKMITKEDGAWVDNAIRDLAKQHFPPEVAAQLKRPLHFVDFLREPVTDPETGEVIDAHPSVYESVVGGLPDIRKRVEALQRRFNEESRGQKLELVLFQDALTHLMRISRLLAMERGNVLLVGVGGSGKQSLARLAAYIAGAYCFQITLTKTYNASNLFEDLKALYKIAGVKGQPVAFIFTDAEVKEEGLLEYINQLLMTGEVAGLLPKEELDAILNDVRPVFKRECMGVPDTADNLYAFFLGRVRDRLHVILCFSPVGNKFARRAQQFPGLINGCTIDWFLPWPEEALTEVAGKYIDEFPMSCPDPVKASLKSLMGSVHVGVTAACQEYYERFRHASKSQRHVYVTPKSYMSFLDGFRTLYASKLAETRELAGSINNGLQKMDGAKVDVNRMKGELAVKNLELAAASQEAEKLLRDISDSTAIAEKEKAKVAVILDQVSATAAEIAAVKDDAEKDLAAAKPALDAALSALNSITPKDIVALKALKNPPDIVKRIFDCVLLLRYLPVQKVAWQEVKGSQVLVGNYDEAVKMMGDTAFLSSLINFPKEAITDETVELLRPYFRAPDFNFDSAKKASGNVAGLCNWAEAMCTYHDVAKVVEPKIVALRGAESELKVATKEKDEAVAELAIVQSKLDVMQAEFDAAMAQKQALEEDAAATERRMCAANALLGALAGEEGRWTEQSKAFDDQIQRLTGDCAIASSFVSYLGPFNREFRELLLTRDLLAGCRKLNIPFTKDMKVSSFLADDAEVGEWTLQGLPTDELSVQNGILVARASRFPVLIDPQGQGRAWLLQREASKGLRVSHLPDKNFRADCLSNGKPLLIENIEEELDPILDPVLEKRFIRQARGLTLQLNDKEVEYNEGFRLYCTTRLPRPHYTPELSANVTLVNFTVTQAGLEDQLLGKLILQEKQELEEQRLALMEEVQSYRRRIKQLEDDLLFRLSNSQARYLCPARCLLQISNGNLLDDTELIGVLAVTKATAAQVNAKLAGASEARRRIGEACEEYRPVAHRAQIIYFLIAQFSTVNCMYQTSLAQFNQLYEVAIDTAERSAISSKRIHNIIDHLTYEIYLYIQRGLFERHKIIFALLLAISVLTSAGKIKPEEVDIFLKGGGALNINSVKKKPKEWIPDAVWLGVVALGDMGAFRDIVEAVTRAEGQWRRWYDAEAPERAPVPEYGDRLSKFERMCIVRAWREDRTLVAAADVIADALGQRFVDSVPLNMERAWAESSPRVPLICLLSPGADPTKLIEDLAKRKKIRTMGVSMGQGQEIIAHNLLTAARADGQWLLLQNAHLGLAYLSELEGVLSKTEGVHENFRLWITAEPHAAFPIGLLQMGIKLTNEAPVGIQAGLRASYQWVNQDILDAVNRHEWRQLLFVMTFLHSVVQERRKFGPIGWNVPYEFNQSDLSACVQFLQNHLLEMEAKRASAPTWETVRYMVSAIQYGGRITDEFDKLLMDTYAEKYFQQARGGALLPNYVLHKDIKEGVSYTVPQGTEIEIYRKAIEEVPSQDNPELFGLHPNADLTFRTLQVQAAVQLVLETRPQGGSAAGGSSREDAIDRLCEDLLSKAPAQFEREEVREKLRRLPGGPSQPLTVHLRQEIDRINTVIGLTTATLRNLRLAVAGTIALSAQLTESLEALYNARIPRDWLAKSWEASTLGSWFAGLLARHDQLSRWLNSGRPKAYWLTGFFNPQGFLTAVKQEVNRRHTGDKWALDDVVLTSEVTHPARLDADAIKEAPAEGVFVYGLYLDGCAWSAKENWLIDAEPKKLFNPLPVLYVTGVQAKDKKKSGVFEAPVYRVKKRTGLNYITSFPLRTDEPSSKWILRGVALLCSVD</sequence>
<feature type="non-terminal residue" evidence="18">
    <location>
        <position position="1"/>
    </location>
</feature>
<dbReference type="InterPro" id="IPR043157">
    <property type="entry name" value="Dynein_AAA1S"/>
</dbReference>
<dbReference type="Pfam" id="PF03028">
    <property type="entry name" value="Dynein_heavy"/>
    <property type="match status" value="1"/>
</dbReference>
<dbReference type="Gene3D" id="3.10.490.20">
    <property type="match status" value="1"/>
</dbReference>
<dbReference type="PANTHER" id="PTHR46532:SF4">
    <property type="entry name" value="AAA+ ATPASE DOMAIN-CONTAINING PROTEIN"/>
    <property type="match status" value="1"/>
</dbReference>
<feature type="coiled-coil region" evidence="16">
    <location>
        <begin position="3101"/>
        <end position="3128"/>
    </location>
</feature>
<dbReference type="InterPro" id="IPR024743">
    <property type="entry name" value="Dynein_HC_stalk"/>
</dbReference>
<evidence type="ECO:0000256" key="16">
    <source>
        <dbReference type="SAM" id="Coils"/>
    </source>
</evidence>
<dbReference type="STRING" id="574566.I0Z6L9"/>
<dbReference type="Proteomes" id="UP000007264">
    <property type="component" value="Unassembled WGS sequence"/>
</dbReference>
<evidence type="ECO:0000256" key="5">
    <source>
        <dbReference type="ARBA" id="ARBA00022737"/>
    </source>
</evidence>
<dbReference type="Gene3D" id="1.20.920.30">
    <property type="match status" value="1"/>
</dbReference>
<dbReference type="PANTHER" id="PTHR46532">
    <property type="entry name" value="MALE FERTILITY FACTOR KL5"/>
    <property type="match status" value="1"/>
</dbReference>
<dbReference type="Pfam" id="PF12781">
    <property type="entry name" value="AAA_9"/>
    <property type="match status" value="1"/>
</dbReference>
<accession>I0Z6L9</accession>
<feature type="domain" description="AAA+ ATPase" evidence="17">
    <location>
        <begin position="2826"/>
        <end position="2966"/>
    </location>
</feature>
<dbReference type="Pfam" id="PF25007">
    <property type="entry name" value="DYH2-5-8_CC"/>
    <property type="match status" value="1"/>
</dbReference>
<dbReference type="FunFam" id="3.40.50.300:FF:002141">
    <property type="entry name" value="Dynein heavy chain"/>
    <property type="match status" value="1"/>
</dbReference>
<dbReference type="InterPro" id="IPR035706">
    <property type="entry name" value="AAA_9"/>
</dbReference>
<evidence type="ECO:0000256" key="14">
    <source>
        <dbReference type="ARBA" id="ARBA00023212"/>
    </source>
</evidence>
<evidence type="ECO:0000256" key="3">
    <source>
        <dbReference type="ARBA" id="ARBA00022490"/>
    </source>
</evidence>
<evidence type="ECO:0000256" key="11">
    <source>
        <dbReference type="ARBA" id="ARBA00023054"/>
    </source>
</evidence>
<organism evidence="18 19">
    <name type="scientific">Coccomyxa subellipsoidea (strain C-169)</name>
    <name type="common">Green microalga</name>
    <dbReference type="NCBI Taxonomy" id="574566"/>
    <lineage>
        <taxon>Eukaryota</taxon>
        <taxon>Viridiplantae</taxon>
        <taxon>Chlorophyta</taxon>
        <taxon>core chlorophytes</taxon>
        <taxon>Trebouxiophyceae</taxon>
        <taxon>Trebouxiophyceae incertae sedis</taxon>
        <taxon>Coccomyxaceae</taxon>
        <taxon>Coccomyxa</taxon>
        <taxon>Coccomyxa subellipsoidea</taxon>
    </lineage>
</organism>
<dbReference type="Gene3D" id="1.20.1270.280">
    <property type="match status" value="1"/>
</dbReference>
<keyword evidence="9" id="KW-0282">Flagellum</keyword>
<keyword evidence="13" id="KW-0505">Motor protein</keyword>
<keyword evidence="10" id="KW-0243">Dynein</keyword>
<dbReference type="Gene3D" id="1.20.140.100">
    <property type="entry name" value="Dynein heavy chain, N-terminal domain 2"/>
    <property type="match status" value="1"/>
</dbReference>
<feature type="domain" description="AAA+ ATPase" evidence="17">
    <location>
        <begin position="2103"/>
        <end position="2264"/>
    </location>
</feature>
<dbReference type="FunFam" id="3.40.50.300:FF:000049">
    <property type="entry name" value="Dynein, axonemal, heavy chain 5"/>
    <property type="match status" value="1"/>
</dbReference>
<dbReference type="Gene3D" id="6.10.140.1060">
    <property type="match status" value="1"/>
</dbReference>
<dbReference type="GeneID" id="17044298"/>
<dbReference type="InterPro" id="IPR035699">
    <property type="entry name" value="AAA_6"/>
</dbReference>
<feature type="domain" description="AAA+ ATPase" evidence="17">
    <location>
        <begin position="2444"/>
        <end position="2593"/>
    </location>
</feature>
<feature type="coiled-coil region" evidence="16">
    <location>
        <begin position="3316"/>
        <end position="3371"/>
    </location>
</feature>
<evidence type="ECO:0000256" key="6">
    <source>
        <dbReference type="ARBA" id="ARBA00022741"/>
    </source>
</evidence>
<evidence type="ECO:0000256" key="10">
    <source>
        <dbReference type="ARBA" id="ARBA00023017"/>
    </source>
</evidence>
<keyword evidence="8" id="KW-0067">ATP-binding</keyword>
<dbReference type="InterPro" id="IPR027417">
    <property type="entry name" value="P-loop_NTPase"/>
</dbReference>
<dbReference type="Gene3D" id="1.20.920.20">
    <property type="match status" value="1"/>
</dbReference>
<dbReference type="InterPro" id="IPR041228">
    <property type="entry name" value="Dynein_C"/>
</dbReference>
<dbReference type="Gene3D" id="3.20.180.20">
    <property type="entry name" value="Dynein heavy chain, N-terminal domain 2"/>
    <property type="match status" value="1"/>
</dbReference>
<dbReference type="eggNOG" id="KOG3595">
    <property type="taxonomic scope" value="Eukaryota"/>
</dbReference>
<dbReference type="GO" id="GO:0005858">
    <property type="term" value="C:axonemal dynein complex"/>
    <property type="evidence" value="ECO:0007669"/>
    <property type="project" value="TreeGrafter"/>
</dbReference>
<dbReference type="Pfam" id="PF18199">
    <property type="entry name" value="Dynein_C"/>
    <property type="match status" value="1"/>
</dbReference>
<dbReference type="InterPro" id="IPR041466">
    <property type="entry name" value="Dynein_AAA5_ext"/>
</dbReference>
<dbReference type="Gene3D" id="1.10.287.2620">
    <property type="match status" value="1"/>
</dbReference>
<evidence type="ECO:0000256" key="8">
    <source>
        <dbReference type="ARBA" id="ARBA00022840"/>
    </source>
</evidence>
<keyword evidence="19" id="KW-1185">Reference proteome</keyword>
<dbReference type="InterPro" id="IPR042222">
    <property type="entry name" value="Dynein_2_N"/>
</dbReference>
<dbReference type="Pfam" id="PF12780">
    <property type="entry name" value="AAA_8"/>
    <property type="match status" value="1"/>
</dbReference>
<dbReference type="InterPro" id="IPR042219">
    <property type="entry name" value="AAA_lid_11_sf"/>
</dbReference>
<evidence type="ECO:0000256" key="9">
    <source>
        <dbReference type="ARBA" id="ARBA00022846"/>
    </source>
</evidence>
<dbReference type="GO" id="GO:0007018">
    <property type="term" value="P:microtubule-based movement"/>
    <property type="evidence" value="ECO:0007669"/>
    <property type="project" value="InterPro"/>
</dbReference>
<dbReference type="GO" id="GO:0005524">
    <property type="term" value="F:ATP binding"/>
    <property type="evidence" value="ECO:0007669"/>
    <property type="project" value="UniProtKB-KW"/>
</dbReference>
<dbReference type="InterPro" id="IPR041589">
    <property type="entry name" value="DNAH3_AAA_lid_1"/>
</dbReference>
<dbReference type="EMBL" id="AGSI01000002">
    <property type="protein sequence ID" value="EIE26288.1"/>
    <property type="molecule type" value="Genomic_DNA"/>
</dbReference>
<dbReference type="SMART" id="SM00382">
    <property type="entry name" value="AAA"/>
    <property type="match status" value="3"/>
</dbReference>
<dbReference type="FunFam" id="3.40.50.300:FF:000320">
    <property type="entry name" value="Dynein, axonemal, heavy chain 5"/>
    <property type="match status" value="1"/>
</dbReference>
<evidence type="ECO:0000259" key="17">
    <source>
        <dbReference type="SMART" id="SM00382"/>
    </source>
</evidence>
<dbReference type="FunFam" id="1.20.920.20:FF:000001">
    <property type="entry name" value="dynein heavy chain 2, axonemal"/>
    <property type="match status" value="1"/>
</dbReference>
<dbReference type="GO" id="GO:0060271">
    <property type="term" value="P:cilium assembly"/>
    <property type="evidence" value="ECO:0007669"/>
    <property type="project" value="UniProtKB-ARBA"/>
</dbReference>
<dbReference type="InterPro" id="IPR003593">
    <property type="entry name" value="AAA+_ATPase"/>
</dbReference>
<dbReference type="Gene3D" id="1.10.8.710">
    <property type="match status" value="1"/>
</dbReference>